<feature type="domain" description="Lipid/polyisoprenoid-binding YceI-like" evidence="2">
    <location>
        <begin position="21"/>
        <end position="182"/>
    </location>
</feature>
<accession>A0ABQ1FZU7</accession>
<evidence type="ECO:0000313" key="3">
    <source>
        <dbReference type="EMBL" id="GGA32542.1"/>
    </source>
</evidence>
<evidence type="ECO:0000259" key="2">
    <source>
        <dbReference type="SMART" id="SM00867"/>
    </source>
</evidence>
<dbReference type="SUPFAM" id="SSF101874">
    <property type="entry name" value="YceI-like"/>
    <property type="match status" value="1"/>
</dbReference>
<sequence length="186" mass="20516">MALLLLLSLPPSLFAAPTGSDYRIDSTTSEAMFRVRLFWLDKVNGEFTHVDGDVEQGPQPNSWVVNATIPVDSVAVPSTRMRQLLLAPSFFDVQHHPTIHFVSNPIAQGELAHGGTLTGYLTMRGITAPIQFAVEPVQCRHQVTTPCRIVLRGMVQRSTFGMTSDRFALSDSVDLNLNITLQPDTR</sequence>
<dbReference type="InterPro" id="IPR007372">
    <property type="entry name" value="Lipid/polyisoprenoid-bd_YceI"/>
</dbReference>
<proteinExistence type="predicted"/>
<evidence type="ECO:0000256" key="1">
    <source>
        <dbReference type="SAM" id="SignalP"/>
    </source>
</evidence>
<dbReference type="Proteomes" id="UP000620046">
    <property type="component" value="Unassembled WGS sequence"/>
</dbReference>
<reference evidence="4" key="1">
    <citation type="journal article" date="2019" name="Int. J. Syst. Evol. Microbiol.">
        <title>The Global Catalogue of Microorganisms (GCM) 10K type strain sequencing project: providing services to taxonomists for standard genome sequencing and annotation.</title>
        <authorList>
            <consortium name="The Broad Institute Genomics Platform"/>
            <consortium name="The Broad Institute Genome Sequencing Center for Infectious Disease"/>
            <person name="Wu L."/>
            <person name="Ma J."/>
        </authorList>
    </citation>
    <scope>NUCLEOTIDE SEQUENCE [LARGE SCALE GENOMIC DNA]</scope>
    <source>
        <strain evidence="4">CGMCC 1.15439</strain>
    </source>
</reference>
<name>A0ABQ1FZU7_9GAMM</name>
<dbReference type="RefSeq" id="WP_188794243.1">
    <property type="nucleotide sequence ID" value="NZ_BMJA01000001.1"/>
</dbReference>
<keyword evidence="4" id="KW-1185">Reference proteome</keyword>
<dbReference type="Gene3D" id="2.40.128.110">
    <property type="entry name" value="Lipid/polyisoprenoid-binding, YceI-like"/>
    <property type="match status" value="1"/>
</dbReference>
<dbReference type="PANTHER" id="PTHR34406:SF1">
    <property type="entry name" value="PROTEIN YCEI"/>
    <property type="match status" value="1"/>
</dbReference>
<feature type="signal peptide" evidence="1">
    <location>
        <begin position="1"/>
        <end position="15"/>
    </location>
</feature>
<gene>
    <name evidence="3" type="ORF">GCM10010981_22080</name>
</gene>
<keyword evidence="1" id="KW-0732">Signal</keyword>
<dbReference type="PANTHER" id="PTHR34406">
    <property type="entry name" value="PROTEIN YCEI"/>
    <property type="match status" value="1"/>
</dbReference>
<organism evidence="3 4">
    <name type="scientific">Dyella nitratireducens</name>
    <dbReference type="NCBI Taxonomy" id="1849580"/>
    <lineage>
        <taxon>Bacteria</taxon>
        <taxon>Pseudomonadati</taxon>
        <taxon>Pseudomonadota</taxon>
        <taxon>Gammaproteobacteria</taxon>
        <taxon>Lysobacterales</taxon>
        <taxon>Rhodanobacteraceae</taxon>
        <taxon>Dyella</taxon>
    </lineage>
</organism>
<dbReference type="EMBL" id="BMJA01000001">
    <property type="protein sequence ID" value="GGA32542.1"/>
    <property type="molecule type" value="Genomic_DNA"/>
</dbReference>
<dbReference type="SMART" id="SM00867">
    <property type="entry name" value="YceI"/>
    <property type="match status" value="1"/>
</dbReference>
<protein>
    <recommendedName>
        <fullName evidence="2">Lipid/polyisoprenoid-binding YceI-like domain-containing protein</fullName>
    </recommendedName>
</protein>
<comment type="caution">
    <text evidence="3">The sequence shown here is derived from an EMBL/GenBank/DDBJ whole genome shotgun (WGS) entry which is preliminary data.</text>
</comment>
<dbReference type="InterPro" id="IPR036761">
    <property type="entry name" value="TTHA0802/YceI-like_sf"/>
</dbReference>
<dbReference type="Pfam" id="PF04264">
    <property type="entry name" value="YceI"/>
    <property type="match status" value="1"/>
</dbReference>
<feature type="chain" id="PRO_5045751445" description="Lipid/polyisoprenoid-binding YceI-like domain-containing protein" evidence="1">
    <location>
        <begin position="16"/>
        <end position="186"/>
    </location>
</feature>
<evidence type="ECO:0000313" key="4">
    <source>
        <dbReference type="Proteomes" id="UP000620046"/>
    </source>
</evidence>